<accession>E5AMV3</accession>
<dbReference type="Proteomes" id="UP000007437">
    <property type="component" value="Chromosome"/>
</dbReference>
<sequence length="67" mass="6686">MPKEQIADTATALSTAAGRFGVTTGAIAAVPSLYAPGATTLTLGAEMVGLGASAVEQIVSRIQLRLV</sequence>
<reference evidence="1 2" key="1">
    <citation type="journal article" date="2011" name="J. Bacteriol.">
        <title>Complete genome sequence of Burkholderia rhizoxinica, an endosymbiont of Rhizopus microsporus.</title>
        <authorList>
            <person name="Lackner G."/>
            <person name="Moebius N."/>
            <person name="Partida-Martinez L."/>
            <person name="Hertweck C."/>
        </authorList>
    </citation>
    <scope>NUCLEOTIDE SEQUENCE [LARGE SCALE GENOMIC DNA]</scope>
    <source>
        <strain evidence="2">DSM 19002 / CIP 109453 / HKI 454</strain>
    </source>
</reference>
<evidence type="ECO:0000313" key="1">
    <source>
        <dbReference type="EMBL" id="CBW74034.1"/>
    </source>
</evidence>
<protein>
    <submittedName>
        <fullName evidence="1">Uncharacterized protein</fullName>
    </submittedName>
</protein>
<dbReference type="AlphaFoldDB" id="E5AMV3"/>
<organism evidence="1 2">
    <name type="scientific">Mycetohabitans rhizoxinica (strain DSM 19002 / CIP 109453 / HKI 454)</name>
    <name type="common">Paraburkholderia rhizoxinica</name>
    <dbReference type="NCBI Taxonomy" id="882378"/>
    <lineage>
        <taxon>Bacteria</taxon>
        <taxon>Pseudomonadati</taxon>
        <taxon>Pseudomonadota</taxon>
        <taxon>Betaproteobacteria</taxon>
        <taxon>Burkholderiales</taxon>
        <taxon>Burkholderiaceae</taxon>
        <taxon>Mycetohabitans</taxon>
    </lineage>
</organism>
<evidence type="ECO:0000313" key="2">
    <source>
        <dbReference type="Proteomes" id="UP000007437"/>
    </source>
</evidence>
<dbReference type="STRING" id="882378.RBRH_04041"/>
<dbReference type="EMBL" id="FR687359">
    <property type="protein sequence ID" value="CBW74034.1"/>
    <property type="molecule type" value="Genomic_DNA"/>
</dbReference>
<gene>
    <name evidence="1" type="ordered locus">RBRH_04041</name>
</gene>
<name>E5AMV3_MYCRK</name>
<proteinExistence type="predicted"/>
<dbReference type="KEGG" id="brh:RBRH_04041"/>
<dbReference type="HOGENOM" id="CLU_2804259_0_0_4"/>